<name>A0A848B6A3_9FIRM</name>
<dbReference type="FunFam" id="2.10.230.10:FF:000002">
    <property type="entry name" value="Molecular chaperone DnaJ"/>
    <property type="match status" value="1"/>
</dbReference>
<dbReference type="Proteomes" id="UP000543804">
    <property type="component" value="Unassembled WGS sequence"/>
</dbReference>
<dbReference type="GO" id="GO:0005737">
    <property type="term" value="C:cytoplasm"/>
    <property type="evidence" value="ECO:0007669"/>
    <property type="project" value="UniProtKB-SubCell"/>
</dbReference>
<dbReference type="InterPro" id="IPR001623">
    <property type="entry name" value="DnaJ_domain"/>
</dbReference>
<evidence type="ECO:0000256" key="15">
    <source>
        <dbReference type="PROSITE-ProRule" id="PRU00546"/>
    </source>
</evidence>
<comment type="cofactor">
    <cofactor evidence="14">
        <name>Zn(2+)</name>
        <dbReference type="ChEBI" id="CHEBI:29105"/>
    </cofactor>
    <text evidence="14">Binds 2 Zn(2+) ions per monomer.</text>
</comment>
<dbReference type="InterPro" id="IPR036410">
    <property type="entry name" value="HSP_DnaJ_Cys-rich_dom_sf"/>
</dbReference>
<organism evidence="18 19">
    <name type="scientific">Selenomonas bovis</name>
    <dbReference type="NCBI Taxonomy" id="416586"/>
    <lineage>
        <taxon>Bacteria</taxon>
        <taxon>Bacillati</taxon>
        <taxon>Bacillota</taxon>
        <taxon>Negativicutes</taxon>
        <taxon>Selenomonadales</taxon>
        <taxon>Selenomonadaceae</taxon>
        <taxon>Selenomonas</taxon>
    </lineage>
</organism>
<dbReference type="InterPro" id="IPR008971">
    <property type="entry name" value="HSP40/DnaJ_pept-bd"/>
</dbReference>
<dbReference type="GO" id="GO:0009408">
    <property type="term" value="P:response to heat"/>
    <property type="evidence" value="ECO:0007669"/>
    <property type="project" value="InterPro"/>
</dbReference>
<dbReference type="GO" id="GO:0042026">
    <property type="term" value="P:protein refolding"/>
    <property type="evidence" value="ECO:0007669"/>
    <property type="project" value="TreeGrafter"/>
</dbReference>
<evidence type="ECO:0000256" key="1">
    <source>
        <dbReference type="ARBA" id="ARBA00004496"/>
    </source>
</evidence>
<feature type="repeat" description="CXXCXGXG motif" evidence="14">
    <location>
        <begin position="178"/>
        <end position="185"/>
    </location>
</feature>
<protein>
    <recommendedName>
        <fullName evidence="13 14">Chaperone protein DnaJ</fullName>
    </recommendedName>
</protein>
<evidence type="ECO:0000256" key="3">
    <source>
        <dbReference type="ARBA" id="ARBA00022490"/>
    </source>
</evidence>
<dbReference type="GO" id="GO:0006260">
    <property type="term" value="P:DNA replication"/>
    <property type="evidence" value="ECO:0007669"/>
    <property type="project" value="UniProtKB-KW"/>
</dbReference>
<dbReference type="SUPFAM" id="SSF46565">
    <property type="entry name" value="Chaperone J-domain"/>
    <property type="match status" value="1"/>
</dbReference>
<feature type="binding site" evidence="14">
    <location>
        <position position="178"/>
    </location>
    <ligand>
        <name>Zn(2+)</name>
        <dbReference type="ChEBI" id="CHEBI:29105"/>
        <label>2</label>
    </ligand>
</feature>
<keyword evidence="4 14" id="KW-0235">DNA replication</keyword>
<evidence type="ECO:0000256" key="5">
    <source>
        <dbReference type="ARBA" id="ARBA00022723"/>
    </source>
</evidence>
<feature type="repeat" description="CXXCXGXG motif" evidence="14">
    <location>
        <begin position="161"/>
        <end position="168"/>
    </location>
</feature>
<feature type="binding site" evidence="14">
    <location>
        <position position="161"/>
    </location>
    <ligand>
        <name>Zn(2+)</name>
        <dbReference type="ChEBI" id="CHEBI:29105"/>
        <label>1</label>
    </ligand>
</feature>
<dbReference type="EMBL" id="JABAFA010000047">
    <property type="protein sequence ID" value="NMD99680.1"/>
    <property type="molecule type" value="Genomic_DNA"/>
</dbReference>
<dbReference type="NCBIfam" id="TIGR02349">
    <property type="entry name" value="DnaJ_bact"/>
    <property type="match status" value="1"/>
</dbReference>
<dbReference type="CDD" id="cd06257">
    <property type="entry name" value="DnaJ"/>
    <property type="match status" value="1"/>
</dbReference>
<evidence type="ECO:0000256" key="7">
    <source>
        <dbReference type="ARBA" id="ARBA00022771"/>
    </source>
</evidence>
<proteinExistence type="inferred from homology"/>
<dbReference type="InterPro" id="IPR036869">
    <property type="entry name" value="J_dom_sf"/>
</dbReference>
<dbReference type="GO" id="GO:0005524">
    <property type="term" value="F:ATP binding"/>
    <property type="evidence" value="ECO:0007669"/>
    <property type="project" value="InterPro"/>
</dbReference>
<dbReference type="InterPro" id="IPR012724">
    <property type="entry name" value="DnaJ"/>
</dbReference>
<dbReference type="Gene3D" id="1.10.287.110">
    <property type="entry name" value="DnaJ domain"/>
    <property type="match status" value="1"/>
</dbReference>
<comment type="subunit">
    <text evidence="2 14">Homodimer.</text>
</comment>
<dbReference type="InterPro" id="IPR002939">
    <property type="entry name" value="DnaJ_C"/>
</dbReference>
<dbReference type="Gene3D" id="2.60.260.20">
    <property type="entry name" value="Urease metallochaperone UreE, N-terminal domain"/>
    <property type="match status" value="2"/>
</dbReference>
<dbReference type="Pfam" id="PF01556">
    <property type="entry name" value="DnaJ_C"/>
    <property type="match status" value="1"/>
</dbReference>
<keyword evidence="5 14" id="KW-0479">Metal-binding</keyword>
<feature type="repeat" description="CXXCXGXG motif" evidence="14">
    <location>
        <begin position="204"/>
        <end position="211"/>
    </location>
</feature>
<dbReference type="HAMAP" id="MF_01152">
    <property type="entry name" value="DnaJ"/>
    <property type="match status" value="1"/>
</dbReference>
<feature type="binding site" evidence="14">
    <location>
        <position position="207"/>
    </location>
    <ligand>
        <name>Zn(2+)</name>
        <dbReference type="ChEBI" id="CHEBI:29105"/>
        <label>2</label>
    </ligand>
</feature>
<accession>A0A848B6A3</accession>
<sequence>MSEKRDLYEVLGVSKDASDAEIKKAYKKLARKYHPDLNRGHEKEAEEKFKEVNAAYEILKDPKKRAQYDQFGAGAFDGTGGFQGGGGFGGFGQGGFGGFGGGTDGFGDIFDMFFGGGGRGGRGQGPVAERGADLRYDLEITFEEAAFGKEVELSIPRTAECSHCHGTGAAPGTSQETCPDCHGSGMRQTVHNTPFGRMMNQTTCNRCGGTGKIVKTPCPHCHGTGKKRETHTVKVTIPKGVDQGTRLRVAGHGEAGSHGGGYGDLYVYIFIKPHKFFKRQGTDVIVEVPVSFVEAALGGTVQVPTLDGPVDMKVPAGTQSGKILRLKGRGIPYLRGTGRGDEHVVVKVLTPQNLSARQKELLREFGELSGDRVNPEKKSFLDNLKKLFGK</sequence>
<gene>
    <name evidence="14 18" type="primary">dnaJ</name>
    <name evidence="18" type="ORF">HF878_09465</name>
</gene>
<keyword evidence="9 14" id="KW-0346">Stress response</keyword>
<comment type="subcellular location">
    <subcellularLocation>
        <location evidence="1 14">Cytoplasm</location>
    </subcellularLocation>
</comment>
<evidence type="ECO:0000259" key="16">
    <source>
        <dbReference type="PROSITE" id="PS50076"/>
    </source>
</evidence>
<evidence type="ECO:0000256" key="10">
    <source>
        <dbReference type="ARBA" id="ARBA00023186"/>
    </source>
</evidence>
<evidence type="ECO:0000256" key="8">
    <source>
        <dbReference type="ARBA" id="ARBA00022833"/>
    </source>
</evidence>
<feature type="binding site" evidence="14">
    <location>
        <position position="221"/>
    </location>
    <ligand>
        <name>Zn(2+)</name>
        <dbReference type="ChEBI" id="CHEBI:29105"/>
        <label>1</label>
    </ligand>
</feature>
<keyword evidence="19" id="KW-1185">Reference proteome</keyword>
<dbReference type="Pfam" id="PF00226">
    <property type="entry name" value="DnaJ"/>
    <property type="match status" value="1"/>
</dbReference>
<dbReference type="PANTHER" id="PTHR43096">
    <property type="entry name" value="DNAJ HOMOLOG 1, MITOCHONDRIAL-RELATED"/>
    <property type="match status" value="1"/>
</dbReference>
<keyword evidence="3 14" id="KW-0963">Cytoplasm</keyword>
<dbReference type="SMART" id="SM00271">
    <property type="entry name" value="DnaJ"/>
    <property type="match status" value="1"/>
</dbReference>
<evidence type="ECO:0000256" key="9">
    <source>
        <dbReference type="ARBA" id="ARBA00023016"/>
    </source>
</evidence>
<feature type="binding site" evidence="14">
    <location>
        <position position="204"/>
    </location>
    <ligand>
        <name>Zn(2+)</name>
        <dbReference type="ChEBI" id="CHEBI:29105"/>
        <label>2</label>
    </ligand>
</feature>
<keyword evidence="6 14" id="KW-0677">Repeat</keyword>
<evidence type="ECO:0000256" key="4">
    <source>
        <dbReference type="ARBA" id="ARBA00022705"/>
    </source>
</evidence>
<dbReference type="GO" id="GO:0008270">
    <property type="term" value="F:zinc ion binding"/>
    <property type="evidence" value="ECO:0007669"/>
    <property type="project" value="UniProtKB-UniRule"/>
</dbReference>
<dbReference type="Pfam" id="PF00684">
    <property type="entry name" value="DnaJ_CXXCXGXG"/>
    <property type="match status" value="1"/>
</dbReference>
<keyword evidence="8 14" id="KW-0862">Zinc</keyword>
<dbReference type="PANTHER" id="PTHR43096:SF48">
    <property type="entry name" value="CHAPERONE PROTEIN DNAJ"/>
    <property type="match status" value="1"/>
</dbReference>
<keyword evidence="10 14" id="KW-0143">Chaperone</keyword>
<feature type="domain" description="CR-type" evidence="17">
    <location>
        <begin position="148"/>
        <end position="230"/>
    </location>
</feature>
<dbReference type="PROSITE" id="PS51188">
    <property type="entry name" value="ZF_CR"/>
    <property type="match status" value="1"/>
</dbReference>
<evidence type="ECO:0000256" key="2">
    <source>
        <dbReference type="ARBA" id="ARBA00011738"/>
    </source>
</evidence>
<dbReference type="FunFam" id="2.60.260.20:FF:000004">
    <property type="entry name" value="Molecular chaperone DnaJ"/>
    <property type="match status" value="1"/>
</dbReference>
<feature type="binding site" evidence="14">
    <location>
        <position position="218"/>
    </location>
    <ligand>
        <name>Zn(2+)</name>
        <dbReference type="ChEBI" id="CHEBI:29105"/>
        <label>1</label>
    </ligand>
</feature>
<dbReference type="AlphaFoldDB" id="A0A848B6A3"/>
<comment type="domain">
    <text evidence="14">The J domain is necessary and sufficient to stimulate DnaK ATPase activity. Zinc center 1 plays an important role in the autonomous, DnaK-independent chaperone activity of DnaJ. Zinc center 2 is essential for interaction with DnaK and for DnaJ activity.</text>
</comment>
<feature type="binding site" evidence="14">
    <location>
        <position position="181"/>
    </location>
    <ligand>
        <name>Zn(2+)</name>
        <dbReference type="ChEBI" id="CHEBI:29105"/>
        <label>2</label>
    </ligand>
</feature>
<dbReference type="InterPro" id="IPR018253">
    <property type="entry name" value="DnaJ_domain_CS"/>
</dbReference>
<feature type="repeat" description="CXXCXGXG motif" evidence="14">
    <location>
        <begin position="218"/>
        <end position="225"/>
    </location>
</feature>
<dbReference type="PRINTS" id="PR00625">
    <property type="entry name" value="JDOMAIN"/>
</dbReference>
<dbReference type="RefSeq" id="WP_170077928.1">
    <property type="nucleotide sequence ID" value="NZ_JABAFA010000047.1"/>
</dbReference>
<evidence type="ECO:0000256" key="12">
    <source>
        <dbReference type="ARBA" id="ARBA00061004"/>
    </source>
</evidence>
<feature type="domain" description="J" evidence="16">
    <location>
        <begin position="6"/>
        <end position="72"/>
    </location>
</feature>
<reference evidence="18 19" key="1">
    <citation type="submission" date="2020-04" db="EMBL/GenBank/DDBJ databases">
        <authorList>
            <person name="Hitch T.C.A."/>
            <person name="Wylensek D."/>
            <person name="Clavel T."/>
        </authorList>
    </citation>
    <scope>NUCLEOTIDE SEQUENCE [LARGE SCALE GENOMIC DNA]</scope>
    <source>
        <strain evidence="18 19">PG-130-P53-12</strain>
    </source>
</reference>
<dbReference type="CDD" id="cd10719">
    <property type="entry name" value="DnaJ_zf"/>
    <property type="match status" value="1"/>
</dbReference>
<comment type="function">
    <text evidence="11 14">Participates actively in the response to hyperosmotic and heat shock by preventing the aggregation of stress-denatured proteins and by disaggregating proteins, also in an autonomous, DnaK-independent fashion. Unfolded proteins bind initially to DnaJ; upon interaction with the DnaJ-bound protein, DnaK hydrolyzes its bound ATP, resulting in the formation of a stable complex. GrpE releases ADP from DnaK; ATP binding to DnaK triggers the release of the substrate protein, thus completing the reaction cycle. Several rounds of ATP-dependent interactions between DnaJ, DnaK and GrpE are required for fully efficient folding. Also involved, together with DnaK and GrpE, in the DNA replication of plasmids through activation of initiation proteins.</text>
</comment>
<dbReference type="InterPro" id="IPR001305">
    <property type="entry name" value="HSP_DnaJ_Cys-rich_dom"/>
</dbReference>
<evidence type="ECO:0000256" key="11">
    <source>
        <dbReference type="ARBA" id="ARBA00053423"/>
    </source>
</evidence>
<dbReference type="GO" id="GO:0051082">
    <property type="term" value="F:unfolded protein binding"/>
    <property type="evidence" value="ECO:0007669"/>
    <property type="project" value="UniProtKB-UniRule"/>
</dbReference>
<dbReference type="FunFam" id="1.10.287.110:FF:000034">
    <property type="entry name" value="Chaperone protein DnaJ"/>
    <property type="match status" value="1"/>
</dbReference>
<comment type="caution">
    <text evidence="18">The sequence shown here is derived from an EMBL/GenBank/DDBJ whole genome shotgun (WGS) entry which is preliminary data.</text>
</comment>
<evidence type="ECO:0000313" key="18">
    <source>
        <dbReference type="EMBL" id="NMD99680.1"/>
    </source>
</evidence>
<dbReference type="PROSITE" id="PS00636">
    <property type="entry name" value="DNAJ_1"/>
    <property type="match status" value="1"/>
</dbReference>
<dbReference type="NCBIfam" id="NF008035">
    <property type="entry name" value="PRK10767.1"/>
    <property type="match status" value="1"/>
</dbReference>
<dbReference type="Gene3D" id="2.10.230.10">
    <property type="entry name" value="Heat shock protein DnaJ, cysteine-rich domain"/>
    <property type="match status" value="1"/>
</dbReference>
<comment type="similarity">
    <text evidence="12 14">Belongs to the DnaJ family.</text>
</comment>
<evidence type="ECO:0000256" key="6">
    <source>
        <dbReference type="ARBA" id="ARBA00022737"/>
    </source>
</evidence>
<dbReference type="CDD" id="cd10747">
    <property type="entry name" value="DnaJ_C"/>
    <property type="match status" value="1"/>
</dbReference>
<feature type="zinc finger region" description="CR-type" evidence="15">
    <location>
        <begin position="148"/>
        <end position="230"/>
    </location>
</feature>
<dbReference type="SUPFAM" id="SSF49493">
    <property type="entry name" value="HSP40/DnaJ peptide-binding domain"/>
    <property type="match status" value="2"/>
</dbReference>
<dbReference type="GO" id="GO:0031072">
    <property type="term" value="F:heat shock protein binding"/>
    <property type="evidence" value="ECO:0007669"/>
    <property type="project" value="InterPro"/>
</dbReference>
<evidence type="ECO:0000313" key="19">
    <source>
        <dbReference type="Proteomes" id="UP000543804"/>
    </source>
</evidence>
<dbReference type="PROSITE" id="PS50076">
    <property type="entry name" value="DNAJ_2"/>
    <property type="match status" value="1"/>
</dbReference>
<evidence type="ECO:0000256" key="14">
    <source>
        <dbReference type="HAMAP-Rule" id="MF_01152"/>
    </source>
</evidence>
<dbReference type="SUPFAM" id="SSF57938">
    <property type="entry name" value="DnaJ/Hsp40 cysteine-rich domain"/>
    <property type="match status" value="1"/>
</dbReference>
<feature type="binding site" evidence="14">
    <location>
        <position position="164"/>
    </location>
    <ligand>
        <name>Zn(2+)</name>
        <dbReference type="ChEBI" id="CHEBI:29105"/>
        <label>1</label>
    </ligand>
</feature>
<keyword evidence="7 14" id="KW-0863">Zinc-finger</keyword>
<evidence type="ECO:0000259" key="17">
    <source>
        <dbReference type="PROSITE" id="PS51188"/>
    </source>
</evidence>
<evidence type="ECO:0000256" key="13">
    <source>
        <dbReference type="ARBA" id="ARBA00067609"/>
    </source>
</evidence>